<dbReference type="RefSeq" id="WP_310025802.1">
    <property type="nucleotide sequence ID" value="NZ_JAVDVI010000006.1"/>
</dbReference>
<dbReference type="Pfam" id="PF12725">
    <property type="entry name" value="DUF3810"/>
    <property type="match status" value="1"/>
</dbReference>
<evidence type="ECO:0008006" key="4">
    <source>
        <dbReference type="Google" id="ProtNLM"/>
    </source>
</evidence>
<feature type="transmembrane region" description="Helical" evidence="1">
    <location>
        <begin position="85"/>
        <end position="105"/>
    </location>
</feature>
<dbReference type="EMBL" id="JAVDVI010000006">
    <property type="protein sequence ID" value="MDR6967591.1"/>
    <property type="molecule type" value="Genomic_DNA"/>
</dbReference>
<evidence type="ECO:0000313" key="3">
    <source>
        <dbReference type="Proteomes" id="UP001255185"/>
    </source>
</evidence>
<gene>
    <name evidence="2" type="ORF">J2X31_001603</name>
</gene>
<comment type="caution">
    <text evidence="2">The sequence shown here is derived from an EMBL/GenBank/DDBJ whole genome shotgun (WGS) entry which is preliminary data.</text>
</comment>
<organism evidence="2 3">
    <name type="scientific">Flavobacterium arsenatis</name>
    <dbReference type="NCBI Taxonomy" id="1484332"/>
    <lineage>
        <taxon>Bacteria</taxon>
        <taxon>Pseudomonadati</taxon>
        <taxon>Bacteroidota</taxon>
        <taxon>Flavobacteriia</taxon>
        <taxon>Flavobacteriales</taxon>
        <taxon>Flavobacteriaceae</taxon>
        <taxon>Flavobacterium</taxon>
    </lineage>
</organism>
<sequence>MKNKKILLSLFLIVQIIVLQVLSFFPEFIETYYSNGLYPVIAKTSRTLFGWIPFSFGDIIYFVVIFMILRWFFLNRKTWKTEWKSNVLMVFSGISIFYFLFHFLWATNYHRIPLFEKMKIEKEYSNADLMTFTQKLIVKTNEIHSRLETNDSVKITNPYSQEAIFKMTLNGYKNLADEYTFFNYEEPSIKKSLISLPLTYMGFGGYLNPFTNEAQVNDKLPMYNFPFTVCHEMAHQIGYASESEANFIGFLSTTKNKDLYFQYAGYSYALKYCLRNWKIRDEKVLEELQQKIRPGILKNYEESDAFWMKYNTPIEDGFKFFYDNFLKMNKQEDGLESYSKFVNLMVNYYKEKEL</sequence>
<accession>A0ABU1TNP5</accession>
<dbReference type="InterPro" id="IPR024294">
    <property type="entry name" value="DUF3810"/>
</dbReference>
<dbReference type="Proteomes" id="UP001255185">
    <property type="component" value="Unassembled WGS sequence"/>
</dbReference>
<feature type="transmembrane region" description="Helical" evidence="1">
    <location>
        <begin position="48"/>
        <end position="73"/>
    </location>
</feature>
<keyword evidence="1" id="KW-0812">Transmembrane</keyword>
<protein>
    <recommendedName>
        <fullName evidence="4">Amino acid permease</fullName>
    </recommendedName>
</protein>
<keyword evidence="3" id="KW-1185">Reference proteome</keyword>
<keyword evidence="1" id="KW-1133">Transmembrane helix</keyword>
<proteinExistence type="predicted"/>
<name>A0ABU1TNP5_9FLAO</name>
<evidence type="ECO:0000313" key="2">
    <source>
        <dbReference type="EMBL" id="MDR6967591.1"/>
    </source>
</evidence>
<reference evidence="2 3" key="1">
    <citation type="submission" date="2023-07" db="EMBL/GenBank/DDBJ databases">
        <title>Sorghum-associated microbial communities from plants grown in Nebraska, USA.</title>
        <authorList>
            <person name="Schachtman D."/>
        </authorList>
    </citation>
    <scope>NUCLEOTIDE SEQUENCE [LARGE SCALE GENOMIC DNA]</scope>
    <source>
        <strain evidence="2 3">3773</strain>
    </source>
</reference>
<keyword evidence="1" id="KW-0472">Membrane</keyword>
<evidence type="ECO:0000256" key="1">
    <source>
        <dbReference type="SAM" id="Phobius"/>
    </source>
</evidence>